<protein>
    <recommendedName>
        <fullName evidence="2">IclR helix-turn-helix domain-containing protein</fullName>
    </recommendedName>
</protein>
<evidence type="ECO:0008006" key="2">
    <source>
        <dbReference type="Google" id="ProtNLM"/>
    </source>
</evidence>
<sequence length="105" mass="11534">MIGPGTTDYTNKAQQRILDTLLVMFGHEIDGLSSGQVAKLAGTTASAATRDLFNLTRAGMVERTTNGDRYRLTPLLGQKALAILTNIERAGKRVEEARQRYTRIP</sequence>
<dbReference type="Gene3D" id="1.10.10.10">
    <property type="entry name" value="Winged helix-like DNA-binding domain superfamily/Winged helix DNA-binding domain"/>
    <property type="match status" value="1"/>
</dbReference>
<evidence type="ECO:0000313" key="1">
    <source>
        <dbReference type="EMBL" id="VFK16232.1"/>
    </source>
</evidence>
<dbReference type="InterPro" id="IPR036390">
    <property type="entry name" value="WH_DNA-bd_sf"/>
</dbReference>
<name>A0A450WGX1_9GAMM</name>
<organism evidence="1">
    <name type="scientific">Candidatus Kentrum sp. LFY</name>
    <dbReference type="NCBI Taxonomy" id="2126342"/>
    <lineage>
        <taxon>Bacteria</taxon>
        <taxon>Pseudomonadati</taxon>
        <taxon>Pseudomonadota</taxon>
        <taxon>Gammaproteobacteria</taxon>
        <taxon>Candidatus Kentrum</taxon>
    </lineage>
</organism>
<reference evidence="1" key="1">
    <citation type="submission" date="2019-02" db="EMBL/GenBank/DDBJ databases">
        <authorList>
            <person name="Gruber-Vodicka R. H."/>
            <person name="Seah K. B. B."/>
        </authorList>
    </citation>
    <scope>NUCLEOTIDE SEQUENCE</scope>
    <source>
        <strain evidence="1">BECK_BY7</strain>
    </source>
</reference>
<gene>
    <name evidence="1" type="ORF">BECKLFY1418C_GA0070996_10228</name>
</gene>
<accession>A0A450WGX1</accession>
<dbReference type="AlphaFoldDB" id="A0A450WGX1"/>
<proteinExistence type="predicted"/>
<dbReference type="InterPro" id="IPR036388">
    <property type="entry name" value="WH-like_DNA-bd_sf"/>
</dbReference>
<dbReference type="EMBL" id="CAADFN010000022">
    <property type="protein sequence ID" value="VFK16232.1"/>
    <property type="molecule type" value="Genomic_DNA"/>
</dbReference>
<dbReference type="SUPFAM" id="SSF46785">
    <property type="entry name" value="Winged helix' DNA-binding domain"/>
    <property type="match status" value="1"/>
</dbReference>